<evidence type="ECO:0000313" key="3">
    <source>
        <dbReference type="Proteomes" id="UP001147695"/>
    </source>
</evidence>
<feature type="transmembrane region" description="Helical" evidence="1">
    <location>
        <begin position="124"/>
        <end position="146"/>
    </location>
</feature>
<protein>
    <submittedName>
        <fullName evidence="2">Uncharacterized protein</fullName>
    </submittedName>
</protein>
<dbReference type="AlphaFoldDB" id="A0A9W9Q899"/>
<reference evidence="2" key="2">
    <citation type="journal article" date="2023" name="IMA Fungus">
        <title>Comparative genomic study of the Penicillium genus elucidates a diverse pangenome and 15 lateral gene transfer events.</title>
        <authorList>
            <person name="Petersen C."/>
            <person name="Sorensen T."/>
            <person name="Nielsen M.R."/>
            <person name="Sondergaard T.E."/>
            <person name="Sorensen J.L."/>
            <person name="Fitzpatrick D.A."/>
            <person name="Frisvad J.C."/>
            <person name="Nielsen K.L."/>
        </authorList>
    </citation>
    <scope>NUCLEOTIDE SEQUENCE</scope>
    <source>
        <strain evidence="2">IBT 35673</strain>
    </source>
</reference>
<accession>A0A9W9Q899</accession>
<organism evidence="2 3">
    <name type="scientific">Penicillium brevicompactum</name>
    <dbReference type="NCBI Taxonomy" id="5074"/>
    <lineage>
        <taxon>Eukaryota</taxon>
        <taxon>Fungi</taxon>
        <taxon>Dikarya</taxon>
        <taxon>Ascomycota</taxon>
        <taxon>Pezizomycotina</taxon>
        <taxon>Eurotiomycetes</taxon>
        <taxon>Eurotiomycetidae</taxon>
        <taxon>Eurotiales</taxon>
        <taxon>Aspergillaceae</taxon>
        <taxon>Penicillium</taxon>
    </lineage>
</organism>
<sequence length="202" mass="22794">MATQSSIHPDNQAGGLVYEPFESSYVRMILEADGIAWQDNVLASTAHWILLAGYLVIPGTFTSLQKSDTVRNDLAENETGEWILNTIQNPPLLAIACVLFISGLAIMGWLFWEYRGNYIWLINRIFIPTLLNALAGFLTTIISLYTAHDGDWSIMVLLTVITSGLSVACSLILLYIYKFGKLQKLKREHNQMFRNREQSLHV</sequence>
<keyword evidence="1" id="KW-0812">Transmembrane</keyword>
<feature type="transmembrane region" description="Helical" evidence="1">
    <location>
        <begin position="92"/>
        <end position="112"/>
    </location>
</feature>
<evidence type="ECO:0000313" key="2">
    <source>
        <dbReference type="EMBL" id="KAJ5328735.1"/>
    </source>
</evidence>
<dbReference type="Proteomes" id="UP001147695">
    <property type="component" value="Unassembled WGS sequence"/>
</dbReference>
<feature type="transmembrane region" description="Helical" evidence="1">
    <location>
        <begin position="152"/>
        <end position="177"/>
    </location>
</feature>
<reference evidence="2" key="1">
    <citation type="submission" date="2022-12" db="EMBL/GenBank/DDBJ databases">
        <authorList>
            <person name="Petersen C."/>
        </authorList>
    </citation>
    <scope>NUCLEOTIDE SEQUENCE</scope>
    <source>
        <strain evidence="2">IBT 35673</strain>
    </source>
</reference>
<keyword evidence="1" id="KW-0472">Membrane</keyword>
<evidence type="ECO:0000256" key="1">
    <source>
        <dbReference type="SAM" id="Phobius"/>
    </source>
</evidence>
<proteinExistence type="predicted"/>
<gene>
    <name evidence="2" type="ORF">N7452_009125</name>
</gene>
<name>A0A9W9Q899_PENBR</name>
<keyword evidence="1" id="KW-1133">Transmembrane helix</keyword>
<comment type="caution">
    <text evidence="2">The sequence shown here is derived from an EMBL/GenBank/DDBJ whole genome shotgun (WGS) entry which is preliminary data.</text>
</comment>
<dbReference type="EMBL" id="JAPZBQ010000005">
    <property type="protein sequence ID" value="KAJ5328735.1"/>
    <property type="molecule type" value="Genomic_DNA"/>
</dbReference>